<dbReference type="EMBL" id="JARBHA010000013">
    <property type="protein sequence ID" value="KAJ9684904.1"/>
    <property type="molecule type" value="Genomic_DNA"/>
</dbReference>
<gene>
    <name evidence="5" type="ORF">PVL29_017069</name>
</gene>
<comment type="caution">
    <text evidence="5">The sequence shown here is derived from an EMBL/GenBank/DDBJ whole genome shotgun (WGS) entry which is preliminary data.</text>
</comment>
<sequence length="343" mass="39123">MEKSEVPQEEPCKDDEFQKLLLTLPEERNWDGTSLYLYQGFWCPSIAIKPVFSFQQHFQALDSDLILASTPKSGTTWLKALTFSILNRTRYTLKDSPLHTSSPHDLVPFVEFDVYLKNKSPNLMLLPSPRIFATHVPYGSLPSSIKESDCRIVYVCRNAVDQLISYWHFALKLRRGNVKPLSLDEGFEKFCHGVHSFGPFADHVLGYWEANLDRPKNVLFFKYEDMKEDVFSHTKRLAEFLGCPFSAMEEKQGVIQEICGLCSFENLKDLEVNKSGKRPSGVPNSAFFRNGKVGDWGDHLSPSKAEYLEKLIEEKLSGSGLTLKICPKFQKEDECKPSSEMEA</sequence>
<accession>A0AA38Z9R1</accession>
<dbReference type="PANTHER" id="PTHR11783">
    <property type="entry name" value="SULFOTRANSFERASE SULT"/>
    <property type="match status" value="1"/>
</dbReference>
<dbReference type="AlphaFoldDB" id="A0AA38Z9R1"/>
<evidence type="ECO:0000259" key="4">
    <source>
        <dbReference type="Pfam" id="PF00685"/>
    </source>
</evidence>
<organism evidence="5 6">
    <name type="scientific">Vitis rotundifolia</name>
    <name type="common">Muscadine grape</name>
    <dbReference type="NCBI Taxonomy" id="103349"/>
    <lineage>
        <taxon>Eukaryota</taxon>
        <taxon>Viridiplantae</taxon>
        <taxon>Streptophyta</taxon>
        <taxon>Embryophyta</taxon>
        <taxon>Tracheophyta</taxon>
        <taxon>Spermatophyta</taxon>
        <taxon>Magnoliopsida</taxon>
        <taxon>eudicotyledons</taxon>
        <taxon>Gunneridae</taxon>
        <taxon>Pentapetalae</taxon>
        <taxon>rosids</taxon>
        <taxon>Vitales</taxon>
        <taxon>Vitaceae</taxon>
        <taxon>Viteae</taxon>
        <taxon>Vitis</taxon>
    </lineage>
</organism>
<protein>
    <recommendedName>
        <fullName evidence="3">Sulfotransferase</fullName>
        <ecNumber evidence="3">2.8.2.-</ecNumber>
    </recommendedName>
</protein>
<dbReference type="SUPFAM" id="SSF52540">
    <property type="entry name" value="P-loop containing nucleoside triphosphate hydrolases"/>
    <property type="match status" value="1"/>
</dbReference>
<reference evidence="5 6" key="1">
    <citation type="journal article" date="2023" name="BMC Biotechnol.">
        <title>Vitis rotundifolia cv Carlos genome sequencing.</title>
        <authorList>
            <person name="Huff M."/>
            <person name="Hulse-Kemp A."/>
            <person name="Scheffler B."/>
            <person name="Youngblood R."/>
            <person name="Simpson S."/>
            <person name="Babiker E."/>
            <person name="Staton M."/>
        </authorList>
    </citation>
    <scope>NUCLEOTIDE SEQUENCE [LARGE SCALE GENOMIC DNA]</scope>
    <source>
        <tissue evidence="5">Leaf</tissue>
    </source>
</reference>
<keyword evidence="2 3" id="KW-0808">Transferase</keyword>
<keyword evidence="6" id="KW-1185">Reference proteome</keyword>
<evidence type="ECO:0000256" key="3">
    <source>
        <dbReference type="RuleBase" id="RU361155"/>
    </source>
</evidence>
<dbReference type="Pfam" id="PF00685">
    <property type="entry name" value="Sulfotransfer_1"/>
    <property type="match status" value="1"/>
</dbReference>
<dbReference type="EC" id="2.8.2.-" evidence="3"/>
<dbReference type="Proteomes" id="UP001168098">
    <property type="component" value="Unassembled WGS sequence"/>
</dbReference>
<comment type="similarity">
    <text evidence="1 3">Belongs to the sulfotransferase 1 family.</text>
</comment>
<dbReference type="GO" id="GO:0008146">
    <property type="term" value="F:sulfotransferase activity"/>
    <property type="evidence" value="ECO:0007669"/>
    <property type="project" value="InterPro"/>
</dbReference>
<dbReference type="InterPro" id="IPR000863">
    <property type="entry name" value="Sulfotransferase_dom"/>
</dbReference>
<dbReference type="Gene3D" id="3.40.50.300">
    <property type="entry name" value="P-loop containing nucleotide triphosphate hydrolases"/>
    <property type="match status" value="1"/>
</dbReference>
<evidence type="ECO:0000313" key="6">
    <source>
        <dbReference type="Proteomes" id="UP001168098"/>
    </source>
</evidence>
<evidence type="ECO:0000313" key="5">
    <source>
        <dbReference type="EMBL" id="KAJ9684904.1"/>
    </source>
</evidence>
<evidence type="ECO:0000256" key="2">
    <source>
        <dbReference type="ARBA" id="ARBA00022679"/>
    </source>
</evidence>
<name>A0AA38Z9R1_VITRO</name>
<proteinExistence type="inferred from homology"/>
<evidence type="ECO:0000256" key="1">
    <source>
        <dbReference type="ARBA" id="ARBA00005771"/>
    </source>
</evidence>
<feature type="domain" description="Sulfotransferase" evidence="4">
    <location>
        <begin position="62"/>
        <end position="320"/>
    </location>
</feature>
<dbReference type="InterPro" id="IPR027417">
    <property type="entry name" value="P-loop_NTPase"/>
</dbReference>